<dbReference type="Proteomes" id="UP000054097">
    <property type="component" value="Unassembled WGS sequence"/>
</dbReference>
<evidence type="ECO:0000256" key="1">
    <source>
        <dbReference type="SAM" id="Coils"/>
    </source>
</evidence>
<evidence type="ECO:0000313" key="2">
    <source>
        <dbReference type="EMBL" id="KIM23400.1"/>
    </source>
</evidence>
<reference evidence="3" key="2">
    <citation type="submission" date="2015-01" db="EMBL/GenBank/DDBJ databases">
        <title>Evolutionary Origins and Diversification of the Mycorrhizal Mutualists.</title>
        <authorList>
            <consortium name="DOE Joint Genome Institute"/>
            <consortium name="Mycorrhizal Genomics Consortium"/>
            <person name="Kohler A."/>
            <person name="Kuo A."/>
            <person name="Nagy L.G."/>
            <person name="Floudas D."/>
            <person name="Copeland A."/>
            <person name="Barry K.W."/>
            <person name="Cichocki N."/>
            <person name="Veneault-Fourrey C."/>
            <person name="LaButti K."/>
            <person name="Lindquist E.A."/>
            <person name="Lipzen A."/>
            <person name="Lundell T."/>
            <person name="Morin E."/>
            <person name="Murat C."/>
            <person name="Riley R."/>
            <person name="Ohm R."/>
            <person name="Sun H."/>
            <person name="Tunlid A."/>
            <person name="Henrissat B."/>
            <person name="Grigoriev I.V."/>
            <person name="Hibbett D.S."/>
            <person name="Martin F."/>
        </authorList>
    </citation>
    <scope>NUCLEOTIDE SEQUENCE [LARGE SCALE GENOMIC DNA]</scope>
    <source>
        <strain evidence="3">MAFF 305830</strain>
    </source>
</reference>
<dbReference type="InterPro" id="IPR032675">
    <property type="entry name" value="LRR_dom_sf"/>
</dbReference>
<reference evidence="2 3" key="1">
    <citation type="submission" date="2014-04" db="EMBL/GenBank/DDBJ databases">
        <authorList>
            <consortium name="DOE Joint Genome Institute"/>
            <person name="Kuo A."/>
            <person name="Zuccaro A."/>
            <person name="Kohler A."/>
            <person name="Nagy L.G."/>
            <person name="Floudas D."/>
            <person name="Copeland A."/>
            <person name="Barry K.W."/>
            <person name="Cichocki N."/>
            <person name="Veneault-Fourrey C."/>
            <person name="LaButti K."/>
            <person name="Lindquist E.A."/>
            <person name="Lipzen A."/>
            <person name="Lundell T."/>
            <person name="Morin E."/>
            <person name="Murat C."/>
            <person name="Sun H."/>
            <person name="Tunlid A."/>
            <person name="Henrissat B."/>
            <person name="Grigoriev I.V."/>
            <person name="Hibbett D.S."/>
            <person name="Martin F."/>
            <person name="Nordberg H.P."/>
            <person name="Cantor M.N."/>
            <person name="Hua S.X."/>
        </authorList>
    </citation>
    <scope>NUCLEOTIDE SEQUENCE [LARGE SCALE GENOMIC DNA]</scope>
    <source>
        <strain evidence="2 3">MAFF 305830</strain>
    </source>
</reference>
<organism evidence="2 3">
    <name type="scientific">Serendipita vermifera MAFF 305830</name>
    <dbReference type="NCBI Taxonomy" id="933852"/>
    <lineage>
        <taxon>Eukaryota</taxon>
        <taxon>Fungi</taxon>
        <taxon>Dikarya</taxon>
        <taxon>Basidiomycota</taxon>
        <taxon>Agaricomycotina</taxon>
        <taxon>Agaricomycetes</taxon>
        <taxon>Sebacinales</taxon>
        <taxon>Serendipitaceae</taxon>
        <taxon>Serendipita</taxon>
    </lineage>
</organism>
<evidence type="ECO:0000313" key="3">
    <source>
        <dbReference type="Proteomes" id="UP000054097"/>
    </source>
</evidence>
<gene>
    <name evidence="2" type="ORF">M408DRAFT_332392</name>
</gene>
<dbReference type="AlphaFoldDB" id="A0A0C3AFF4"/>
<dbReference type="SUPFAM" id="SSF52047">
    <property type="entry name" value="RNI-like"/>
    <property type="match status" value="1"/>
</dbReference>
<dbReference type="Gene3D" id="3.80.10.10">
    <property type="entry name" value="Ribonuclease Inhibitor"/>
    <property type="match status" value="1"/>
</dbReference>
<protein>
    <submittedName>
        <fullName evidence="2">Uncharacterized protein</fullName>
    </submittedName>
</protein>
<proteinExistence type="predicted"/>
<dbReference type="EMBL" id="KN824338">
    <property type="protein sequence ID" value="KIM23400.1"/>
    <property type="molecule type" value="Genomic_DNA"/>
</dbReference>
<name>A0A0C3AFF4_SERVB</name>
<feature type="coiled-coil region" evidence="1">
    <location>
        <begin position="22"/>
        <end position="56"/>
    </location>
</feature>
<keyword evidence="3" id="KW-1185">Reference proteome</keyword>
<keyword evidence="1" id="KW-0175">Coiled coil</keyword>
<accession>A0A0C3AFF4</accession>
<sequence>MDITHSNFPPSAKEEPFIRALLKQKNEELITINENVAKVKNELASSEEAIKELKESSRLTRVALDMYKDHQKHLIASQKILNHRVTITTKNSSLNASKLKVSSDLQELVVPDLESRRIAVDAEVESLKEMCANLKALSLEIDEDIRCQQYAQNINTESLEAYSTMQKFISAAIEKLHGAFRPIKRIPDEIWMDIWGYAVSQHIPFWENYLENTLWLPALKLTHVCRAWRRVIVGSPVLWTTIYSRSAPGKQPSIDLLKLWARYCKGKVPRVINDQSGGESPSTIIDLQAVLGTTEIVGYDIIQAYQASNSTPEQYPSTSFPAMVTIYAFPTGRAPKVQEQLLKRFTTLGSLSLCNVLPPQGLNYSNALVVLSVTLTMPHDTYPLRRHLRHSLKVLRLQHFDVENAPVLTELVRLPNLHTLSVTPLEYKIVEMLKLPKLSALKISQPVKWGACSDQWLDSFIPLCPMVTELQLFGQEHKCGKFDALQVFMKLHHQLPKLQRVRFAHVDLDGSVLADFLDTTVDAQVSAGPRLKKLTIDGCIGVSRWDCDRLVQFVDKLNVYDTVYGETSRASSSKQVE</sequence>
<dbReference type="HOGENOM" id="CLU_472644_0_0_1"/>
<dbReference type="OrthoDB" id="3266451at2759"/>